<dbReference type="OrthoDB" id="5395390at2759"/>
<dbReference type="Gene3D" id="3.80.10.10">
    <property type="entry name" value="Ribonuclease Inhibitor"/>
    <property type="match status" value="1"/>
</dbReference>
<dbReference type="Proteomes" id="UP000779574">
    <property type="component" value="Unassembled WGS sequence"/>
</dbReference>
<feature type="compositionally biased region" description="Basic residues" evidence="1">
    <location>
        <begin position="72"/>
        <end position="92"/>
    </location>
</feature>
<accession>A0A9P8E2C4</accession>
<feature type="region of interest" description="Disordered" evidence="1">
    <location>
        <begin position="598"/>
        <end position="647"/>
    </location>
</feature>
<feature type="compositionally biased region" description="Basic and acidic residues" evidence="1">
    <location>
        <begin position="668"/>
        <end position="681"/>
    </location>
</feature>
<feature type="non-terminal residue" evidence="2">
    <location>
        <position position="1"/>
    </location>
</feature>
<comment type="caution">
    <text evidence="2">The sequence shown here is derived from an EMBL/GenBank/DDBJ whole genome shotgun (WGS) entry which is preliminary data.</text>
</comment>
<dbReference type="SUPFAM" id="SSF52047">
    <property type="entry name" value="RNI-like"/>
    <property type="match status" value="1"/>
</dbReference>
<feature type="compositionally biased region" description="Basic residues" evidence="1">
    <location>
        <begin position="8"/>
        <end position="20"/>
    </location>
</feature>
<name>A0A9P8E2C4_AURME</name>
<organism evidence="2 3">
    <name type="scientific">Aureobasidium melanogenum</name>
    <name type="common">Aureobasidium pullulans var. melanogenum</name>
    <dbReference type="NCBI Taxonomy" id="46634"/>
    <lineage>
        <taxon>Eukaryota</taxon>
        <taxon>Fungi</taxon>
        <taxon>Dikarya</taxon>
        <taxon>Ascomycota</taxon>
        <taxon>Pezizomycotina</taxon>
        <taxon>Dothideomycetes</taxon>
        <taxon>Dothideomycetidae</taxon>
        <taxon>Dothideales</taxon>
        <taxon>Saccotheciaceae</taxon>
        <taxon>Aureobasidium</taxon>
    </lineage>
</organism>
<feature type="compositionally biased region" description="Pro residues" evidence="1">
    <location>
        <begin position="603"/>
        <end position="612"/>
    </location>
</feature>
<feature type="region of interest" description="Disordered" evidence="1">
    <location>
        <begin position="668"/>
        <end position="703"/>
    </location>
</feature>
<evidence type="ECO:0000313" key="3">
    <source>
        <dbReference type="Proteomes" id="UP000779574"/>
    </source>
</evidence>
<feature type="compositionally biased region" description="Basic and acidic residues" evidence="1">
    <location>
        <begin position="637"/>
        <end position="647"/>
    </location>
</feature>
<evidence type="ECO:0000256" key="1">
    <source>
        <dbReference type="SAM" id="MobiDB-lite"/>
    </source>
</evidence>
<proteinExistence type="predicted"/>
<reference evidence="2" key="1">
    <citation type="journal article" date="2021" name="J Fungi (Basel)">
        <title>Virulence traits and population genomics of the black yeast Aureobasidium melanogenum.</title>
        <authorList>
            <person name="Cernosa A."/>
            <person name="Sun X."/>
            <person name="Gostincar C."/>
            <person name="Fang C."/>
            <person name="Gunde-Cimerman N."/>
            <person name="Song Z."/>
        </authorList>
    </citation>
    <scope>NUCLEOTIDE SEQUENCE</scope>
    <source>
        <strain evidence="2">EXF-9911</strain>
    </source>
</reference>
<gene>
    <name evidence="2" type="ORF">KCU76_g16644</name>
</gene>
<dbReference type="EMBL" id="JAHFXF010001214">
    <property type="protein sequence ID" value="KAG9672768.1"/>
    <property type="molecule type" value="Genomic_DNA"/>
</dbReference>
<feature type="compositionally biased region" description="Acidic residues" evidence="1">
    <location>
        <begin position="684"/>
        <end position="703"/>
    </location>
</feature>
<feature type="compositionally biased region" description="Acidic residues" evidence="1">
    <location>
        <begin position="25"/>
        <end position="35"/>
    </location>
</feature>
<protein>
    <submittedName>
        <fullName evidence="2">Uncharacterized protein</fullName>
    </submittedName>
</protein>
<dbReference type="InterPro" id="IPR032675">
    <property type="entry name" value="LRR_dom_sf"/>
</dbReference>
<sequence>MESESSKRRSIRQAITRKRSLYMDPDTDDDFDIADAQDSPSEQVDFPEPEQKRPKITKRRTSKPSPRETRSATKKPGQKKSPPKRKSKRASKPTKQAAPLVPLIPSDGVIPKWHTLPYEILLQIFSYAFAAELEHETGGVASRRVHHPNTWIMRTARKVCRAFSEPALTAFYRAPNLLATRWLEDFSTIIKQPNDQHLYSYNMKVTSLEVSARNLESFARVSTSSFAETVSKLPRLSSLIITHQLDEPPYEFEGRFPRWKYSLELFEALDGNNNHLETWRWNIHFTEQQDGKTEFQGFTDFIAKVHQRPSFQSLRRLTISHLPPKTATLDTEEEAAADLAFGKVFADLPNLETLSFESCDRLSEHILLQLPRNIRTIKFINCMLLDSDMLSTYLNSHGHSIKELVLDHNPFLDLAFFTGLRTSCPQLKSLKMDLYDHRENHFRHFGEPKYENLLLEDEIPTWPCTLQTLELVHLQKWGANAAQNLFRSLVESAEFLPDLRRLVLQAHINISWRDRAAFRDQWIERLRRVYQRYPQDPDSKLASLRAFREWKDTQAANAAAKLRRSLSHVEIIVRKPSLTSQTLQASDDEPLAKRRARRVIKPASPPPLPTPPVVNKARSRRKRGRRGSDAISVASDDNTKEGEEWRHTPERFIQGLCTVVDVRIDNQRPREEQFNESHFLDSEASGDEEWTEGAEADEDGYAW</sequence>
<reference evidence="2" key="2">
    <citation type="submission" date="2021-08" db="EMBL/GenBank/DDBJ databases">
        <authorList>
            <person name="Gostincar C."/>
            <person name="Sun X."/>
            <person name="Song Z."/>
            <person name="Gunde-Cimerman N."/>
        </authorList>
    </citation>
    <scope>NUCLEOTIDE SEQUENCE</scope>
    <source>
        <strain evidence="2">EXF-9911</strain>
    </source>
</reference>
<feature type="region of interest" description="Disordered" evidence="1">
    <location>
        <begin position="1"/>
        <end position="99"/>
    </location>
</feature>
<dbReference type="AlphaFoldDB" id="A0A9P8E2C4"/>
<evidence type="ECO:0000313" key="2">
    <source>
        <dbReference type="EMBL" id="KAG9672768.1"/>
    </source>
</evidence>